<reference evidence="1 2" key="1">
    <citation type="journal article" date="2014" name="Genome Biol. Evol.">
        <title>The secreted proteins of Achlya hypogyna and Thraustotheca clavata identify the ancestral oomycete secretome and reveal gene acquisitions by horizontal gene transfer.</title>
        <authorList>
            <person name="Misner I."/>
            <person name="Blouin N."/>
            <person name="Leonard G."/>
            <person name="Richards T.A."/>
            <person name="Lane C.E."/>
        </authorList>
    </citation>
    <scope>NUCLEOTIDE SEQUENCE [LARGE SCALE GENOMIC DNA]</scope>
    <source>
        <strain evidence="1 2">ATCC 34112</strain>
    </source>
</reference>
<gene>
    <name evidence="1" type="ORF">THRCLA_20661</name>
</gene>
<keyword evidence="2" id="KW-1185">Reference proteome</keyword>
<accession>A0A1W0A4T4</accession>
<dbReference type="Proteomes" id="UP000243217">
    <property type="component" value="Unassembled WGS sequence"/>
</dbReference>
<evidence type="ECO:0000313" key="2">
    <source>
        <dbReference type="Proteomes" id="UP000243217"/>
    </source>
</evidence>
<dbReference type="EMBL" id="JNBS01000475">
    <property type="protein sequence ID" value="OQS05303.1"/>
    <property type="molecule type" value="Genomic_DNA"/>
</dbReference>
<evidence type="ECO:0000313" key="1">
    <source>
        <dbReference type="EMBL" id="OQS05303.1"/>
    </source>
</evidence>
<protein>
    <submittedName>
        <fullName evidence="1">Uncharacterized protein</fullName>
    </submittedName>
</protein>
<sequence>MSTATCDGTKTIPEGAATTVTLATRMLFLALHPTAADSELVQKLWDVSDKIVEYIVSKLP</sequence>
<dbReference type="AlphaFoldDB" id="A0A1W0A4T4"/>
<proteinExistence type="predicted"/>
<name>A0A1W0A4T4_9STRA</name>
<organism evidence="1 2">
    <name type="scientific">Thraustotheca clavata</name>
    <dbReference type="NCBI Taxonomy" id="74557"/>
    <lineage>
        <taxon>Eukaryota</taxon>
        <taxon>Sar</taxon>
        <taxon>Stramenopiles</taxon>
        <taxon>Oomycota</taxon>
        <taxon>Saprolegniomycetes</taxon>
        <taxon>Saprolegniales</taxon>
        <taxon>Achlyaceae</taxon>
        <taxon>Thraustotheca</taxon>
    </lineage>
</organism>
<comment type="caution">
    <text evidence="1">The sequence shown here is derived from an EMBL/GenBank/DDBJ whole genome shotgun (WGS) entry which is preliminary data.</text>
</comment>